<accession>A0A2K3N0N9</accession>
<comment type="caution">
    <text evidence="2">The sequence shown here is derived from an EMBL/GenBank/DDBJ whole genome shotgun (WGS) entry which is preliminary data.</text>
</comment>
<organism evidence="2 3">
    <name type="scientific">Trifolium pratense</name>
    <name type="common">Red clover</name>
    <dbReference type="NCBI Taxonomy" id="57577"/>
    <lineage>
        <taxon>Eukaryota</taxon>
        <taxon>Viridiplantae</taxon>
        <taxon>Streptophyta</taxon>
        <taxon>Embryophyta</taxon>
        <taxon>Tracheophyta</taxon>
        <taxon>Spermatophyta</taxon>
        <taxon>Magnoliopsida</taxon>
        <taxon>eudicotyledons</taxon>
        <taxon>Gunneridae</taxon>
        <taxon>Pentapetalae</taxon>
        <taxon>rosids</taxon>
        <taxon>fabids</taxon>
        <taxon>Fabales</taxon>
        <taxon>Fabaceae</taxon>
        <taxon>Papilionoideae</taxon>
        <taxon>50 kb inversion clade</taxon>
        <taxon>NPAAA clade</taxon>
        <taxon>Hologalegina</taxon>
        <taxon>IRL clade</taxon>
        <taxon>Trifolieae</taxon>
        <taxon>Trifolium</taxon>
    </lineage>
</organism>
<dbReference type="EMBL" id="ASHM01014679">
    <property type="protein sequence ID" value="PNX96610.1"/>
    <property type="molecule type" value="Genomic_DNA"/>
</dbReference>
<evidence type="ECO:0000256" key="1">
    <source>
        <dbReference type="SAM" id="MobiDB-lite"/>
    </source>
</evidence>
<feature type="region of interest" description="Disordered" evidence="1">
    <location>
        <begin position="89"/>
        <end position="109"/>
    </location>
</feature>
<reference evidence="2 3" key="1">
    <citation type="journal article" date="2014" name="Am. J. Bot.">
        <title>Genome assembly and annotation for red clover (Trifolium pratense; Fabaceae).</title>
        <authorList>
            <person name="Istvanek J."/>
            <person name="Jaros M."/>
            <person name="Krenek A."/>
            <person name="Repkova J."/>
        </authorList>
    </citation>
    <scope>NUCLEOTIDE SEQUENCE [LARGE SCALE GENOMIC DNA]</scope>
    <source>
        <strain evidence="3">cv. Tatra</strain>
        <tissue evidence="2">Young leaves</tissue>
    </source>
</reference>
<evidence type="ECO:0000313" key="3">
    <source>
        <dbReference type="Proteomes" id="UP000236291"/>
    </source>
</evidence>
<name>A0A2K3N0N9_TRIPR</name>
<evidence type="ECO:0000313" key="2">
    <source>
        <dbReference type="EMBL" id="PNX96610.1"/>
    </source>
</evidence>
<proteinExistence type="predicted"/>
<sequence length="140" mass="16447">MRTILTDTVFPKESLMKSTPSTWDDQVHTQVGVIKTLGGIKTLLKEHNRPNSHEDLHLWKRCSTRQLTKLITNFSKDYAGNTVDNPTKEECKALGERTETVEEKRKRDENELRQLQKRFKQLGLTFEEAYDEFTEELDEY</sequence>
<gene>
    <name evidence="2" type="ORF">L195_g019820</name>
</gene>
<reference evidence="2 3" key="2">
    <citation type="journal article" date="2017" name="Front. Plant Sci.">
        <title>Gene Classification and Mining of Molecular Markers Useful in Red Clover (Trifolium pratense) Breeding.</title>
        <authorList>
            <person name="Istvanek J."/>
            <person name="Dluhosova J."/>
            <person name="Dluhos P."/>
            <person name="Patkova L."/>
            <person name="Nedelnik J."/>
            <person name="Repkova J."/>
        </authorList>
    </citation>
    <scope>NUCLEOTIDE SEQUENCE [LARGE SCALE GENOMIC DNA]</scope>
    <source>
        <strain evidence="3">cv. Tatra</strain>
        <tissue evidence="2">Young leaves</tissue>
    </source>
</reference>
<protein>
    <submittedName>
        <fullName evidence="2">Uncharacterized protein</fullName>
    </submittedName>
</protein>
<dbReference type="AlphaFoldDB" id="A0A2K3N0N9"/>
<dbReference type="Proteomes" id="UP000236291">
    <property type="component" value="Unassembled WGS sequence"/>
</dbReference>